<evidence type="ECO:0000259" key="2">
    <source>
        <dbReference type="PROSITE" id="PS50943"/>
    </source>
</evidence>
<dbReference type="Proteomes" id="UP000187485">
    <property type="component" value="Unassembled WGS sequence"/>
</dbReference>
<evidence type="ECO:0000313" key="3">
    <source>
        <dbReference type="EMBL" id="GAV22663.1"/>
    </source>
</evidence>
<dbReference type="GO" id="GO:0003677">
    <property type="term" value="F:DNA binding"/>
    <property type="evidence" value="ECO:0007669"/>
    <property type="project" value="UniProtKB-KW"/>
</dbReference>
<dbReference type="STRING" id="870242.cpu_11730"/>
<comment type="caution">
    <text evidence="3">The sequence shown here is derived from an EMBL/GenBank/DDBJ whole genome shotgun (WGS) entry which is preliminary data.</text>
</comment>
<dbReference type="InterPro" id="IPR001387">
    <property type="entry name" value="Cro/C1-type_HTH"/>
</dbReference>
<dbReference type="OrthoDB" id="9808239at2"/>
<dbReference type="SUPFAM" id="SSF47413">
    <property type="entry name" value="lambda repressor-like DNA-binding domains"/>
    <property type="match status" value="1"/>
</dbReference>
<keyword evidence="4" id="KW-1185">Reference proteome</keyword>
<protein>
    <submittedName>
        <fullName evidence="3">Transcriptional regulator</fullName>
    </submittedName>
</protein>
<gene>
    <name evidence="3" type="ORF">cpu_11730</name>
</gene>
<dbReference type="Gene3D" id="1.10.260.40">
    <property type="entry name" value="lambda repressor-like DNA-binding domains"/>
    <property type="match status" value="1"/>
</dbReference>
<keyword evidence="1" id="KW-0238">DNA-binding</keyword>
<dbReference type="PANTHER" id="PTHR46558:SF4">
    <property type="entry name" value="DNA-BIDING PHAGE PROTEIN"/>
    <property type="match status" value="1"/>
</dbReference>
<dbReference type="AlphaFoldDB" id="A0A1L8CUS5"/>
<dbReference type="PANTHER" id="PTHR46558">
    <property type="entry name" value="TRACRIPTIONAL REGULATORY PROTEIN-RELATED-RELATED"/>
    <property type="match status" value="1"/>
</dbReference>
<dbReference type="EMBL" id="BDJK01000017">
    <property type="protein sequence ID" value="GAV22663.1"/>
    <property type="molecule type" value="Genomic_DNA"/>
</dbReference>
<reference evidence="4" key="1">
    <citation type="submission" date="2016-12" db="EMBL/GenBank/DDBJ databases">
        <title>Draft Genome Sequences od Carboxydothermus pertinax and islandicus, Hydrogenogenic Carboxydotrophic Bacteria.</title>
        <authorList>
            <person name="Fukuyama Y."/>
            <person name="Ohmae K."/>
            <person name="Yoneda Y."/>
            <person name="Yoshida T."/>
            <person name="Sako Y."/>
        </authorList>
    </citation>
    <scope>NUCLEOTIDE SEQUENCE [LARGE SCALE GENOMIC DNA]</scope>
    <source>
        <strain evidence="4">Ug1</strain>
    </source>
</reference>
<dbReference type="Pfam" id="PF01381">
    <property type="entry name" value="HTH_3"/>
    <property type="match status" value="1"/>
</dbReference>
<organism evidence="3 4">
    <name type="scientific">Carboxydothermus pertinax</name>
    <dbReference type="NCBI Taxonomy" id="870242"/>
    <lineage>
        <taxon>Bacteria</taxon>
        <taxon>Bacillati</taxon>
        <taxon>Bacillota</taxon>
        <taxon>Clostridia</taxon>
        <taxon>Thermoanaerobacterales</taxon>
        <taxon>Thermoanaerobacteraceae</taxon>
        <taxon>Carboxydothermus</taxon>
    </lineage>
</organism>
<sequence length="80" mass="9276">MRDRLAEARKNKGFTQKQVSELVSISRSLYSFIEKGIRYPTFGLTKKIAEVLDENVEELFYLLKLQSEAKHPSDQSGVRR</sequence>
<dbReference type="PROSITE" id="PS50943">
    <property type="entry name" value="HTH_CROC1"/>
    <property type="match status" value="1"/>
</dbReference>
<dbReference type="CDD" id="cd00093">
    <property type="entry name" value="HTH_XRE"/>
    <property type="match status" value="1"/>
</dbReference>
<feature type="domain" description="HTH cro/C1-type" evidence="2">
    <location>
        <begin position="5"/>
        <end position="59"/>
    </location>
</feature>
<dbReference type="InterPro" id="IPR010982">
    <property type="entry name" value="Lambda_DNA-bd_dom_sf"/>
</dbReference>
<evidence type="ECO:0000256" key="1">
    <source>
        <dbReference type="ARBA" id="ARBA00023125"/>
    </source>
</evidence>
<evidence type="ECO:0000313" key="4">
    <source>
        <dbReference type="Proteomes" id="UP000187485"/>
    </source>
</evidence>
<dbReference type="RefSeq" id="WP_075859140.1">
    <property type="nucleotide sequence ID" value="NZ_BDJK01000017.1"/>
</dbReference>
<proteinExistence type="predicted"/>
<accession>A0A1L8CUS5</accession>
<name>A0A1L8CUS5_9THEO</name>
<dbReference type="SMART" id="SM00530">
    <property type="entry name" value="HTH_XRE"/>
    <property type="match status" value="1"/>
</dbReference>